<name>A0A316UH15_9BASI</name>
<protein>
    <submittedName>
        <fullName evidence="6">Alpha/beta-hydrolase</fullName>
    </submittedName>
</protein>
<dbReference type="AlphaFoldDB" id="A0A316UH15"/>
<feature type="chain" id="PRO_5016399306" evidence="4">
    <location>
        <begin position="23"/>
        <end position="325"/>
    </location>
</feature>
<dbReference type="SUPFAM" id="SSF53474">
    <property type="entry name" value="alpha/beta-Hydrolases"/>
    <property type="match status" value="1"/>
</dbReference>
<dbReference type="Pfam" id="PF01764">
    <property type="entry name" value="Lipase_3"/>
    <property type="match status" value="1"/>
</dbReference>
<evidence type="ECO:0000313" key="6">
    <source>
        <dbReference type="EMBL" id="PWN24539.1"/>
    </source>
</evidence>
<keyword evidence="7" id="KW-1185">Reference proteome</keyword>
<dbReference type="InterPro" id="IPR029058">
    <property type="entry name" value="AB_hydrolase_fold"/>
</dbReference>
<feature type="compositionally biased region" description="Polar residues" evidence="3">
    <location>
        <begin position="34"/>
        <end position="48"/>
    </location>
</feature>
<dbReference type="Proteomes" id="UP000245884">
    <property type="component" value="Unassembled WGS sequence"/>
</dbReference>
<feature type="signal peptide" evidence="4">
    <location>
        <begin position="1"/>
        <end position="22"/>
    </location>
</feature>
<dbReference type="GeneID" id="37028980"/>
<dbReference type="InterPro" id="IPR002921">
    <property type="entry name" value="Fungal_lipase-type"/>
</dbReference>
<evidence type="ECO:0000256" key="4">
    <source>
        <dbReference type="SAM" id="SignalP"/>
    </source>
</evidence>
<dbReference type="EMBL" id="KZ819680">
    <property type="protein sequence ID" value="PWN24539.1"/>
    <property type="molecule type" value="Genomic_DNA"/>
</dbReference>
<gene>
    <name evidence="6" type="ORF">BDZ90DRAFT_234821</name>
</gene>
<evidence type="ECO:0000256" key="3">
    <source>
        <dbReference type="SAM" id="MobiDB-lite"/>
    </source>
</evidence>
<proteinExistence type="predicted"/>
<evidence type="ECO:0000259" key="5">
    <source>
        <dbReference type="Pfam" id="PF01764"/>
    </source>
</evidence>
<dbReference type="InterPro" id="IPR051299">
    <property type="entry name" value="AB_hydrolase_lip/est"/>
</dbReference>
<keyword evidence="2 6" id="KW-0378">Hydrolase</keyword>
<dbReference type="Gene3D" id="3.40.50.1820">
    <property type="entry name" value="alpha/beta hydrolase"/>
    <property type="match status" value="1"/>
</dbReference>
<dbReference type="STRING" id="1569628.A0A316UH15"/>
<evidence type="ECO:0000256" key="1">
    <source>
        <dbReference type="ARBA" id="ARBA00022729"/>
    </source>
</evidence>
<accession>A0A316UH15</accession>
<dbReference type="OrthoDB" id="426718at2759"/>
<dbReference type="PANTHER" id="PTHR46640:SF1">
    <property type="entry name" value="FUNGAL LIPASE-LIKE DOMAIN-CONTAINING PROTEIN-RELATED"/>
    <property type="match status" value="1"/>
</dbReference>
<sequence length="325" mass="34290">MRLLSSSLTLIATTLLSTSSLAAPTATTAKNIGDTPSKSNDFSSTAPPTSQLPFPISVYSQAAGLAQQTYCNNSKAGLTIGDAKLLWTYGDGDAQQRVNIYNSSSLGLSVAWEGTNTSSVHSIAYDVEFVPVPGDTVLDLPFGSLVDAGFQGAFLSSWKQVKEQLAARGAGNSSTSNKVTIIGHSLGASQASLGALAVEHAFGSGSVSRAVLYGLPRVGNKVYADHVDKVFAPTEEKRRWSYVVSGKDFVPHVPPRLIGYQHPAGQVWINPANTTSWMYYPGQENVKGANTVLAPPLSFDDHEGVYMHTQIGASLGHCPATVGQD</sequence>
<dbReference type="PANTHER" id="PTHR46640">
    <property type="entry name" value="TRIACYLGLYCEROL LIPASE, PUTATIVE (AFU_ORTHOLOGUE AFUA_6G06510)-RELATED"/>
    <property type="match status" value="1"/>
</dbReference>
<feature type="domain" description="Fungal lipase-type" evidence="5">
    <location>
        <begin position="110"/>
        <end position="256"/>
    </location>
</feature>
<dbReference type="CDD" id="cd00519">
    <property type="entry name" value="Lipase_3"/>
    <property type="match status" value="1"/>
</dbReference>
<dbReference type="GO" id="GO:0016787">
    <property type="term" value="F:hydrolase activity"/>
    <property type="evidence" value="ECO:0007669"/>
    <property type="project" value="UniProtKB-KW"/>
</dbReference>
<dbReference type="GO" id="GO:0006629">
    <property type="term" value="P:lipid metabolic process"/>
    <property type="evidence" value="ECO:0007669"/>
    <property type="project" value="InterPro"/>
</dbReference>
<evidence type="ECO:0000256" key="2">
    <source>
        <dbReference type="ARBA" id="ARBA00022801"/>
    </source>
</evidence>
<feature type="region of interest" description="Disordered" evidence="3">
    <location>
        <begin position="28"/>
        <end position="48"/>
    </location>
</feature>
<dbReference type="RefSeq" id="XP_025359151.1">
    <property type="nucleotide sequence ID" value="XM_025507157.1"/>
</dbReference>
<organism evidence="6 7">
    <name type="scientific">Jaminaea rosea</name>
    <dbReference type="NCBI Taxonomy" id="1569628"/>
    <lineage>
        <taxon>Eukaryota</taxon>
        <taxon>Fungi</taxon>
        <taxon>Dikarya</taxon>
        <taxon>Basidiomycota</taxon>
        <taxon>Ustilaginomycotina</taxon>
        <taxon>Exobasidiomycetes</taxon>
        <taxon>Microstromatales</taxon>
        <taxon>Microstromatales incertae sedis</taxon>
        <taxon>Jaminaea</taxon>
    </lineage>
</organism>
<reference evidence="6 7" key="1">
    <citation type="journal article" date="2018" name="Mol. Biol. Evol.">
        <title>Broad Genomic Sampling Reveals a Smut Pathogenic Ancestry of the Fungal Clade Ustilaginomycotina.</title>
        <authorList>
            <person name="Kijpornyongpan T."/>
            <person name="Mondo S.J."/>
            <person name="Barry K."/>
            <person name="Sandor L."/>
            <person name="Lee J."/>
            <person name="Lipzen A."/>
            <person name="Pangilinan J."/>
            <person name="LaButti K."/>
            <person name="Hainaut M."/>
            <person name="Henrissat B."/>
            <person name="Grigoriev I.V."/>
            <person name="Spatafora J.W."/>
            <person name="Aime M.C."/>
        </authorList>
    </citation>
    <scope>NUCLEOTIDE SEQUENCE [LARGE SCALE GENOMIC DNA]</scope>
    <source>
        <strain evidence="6 7">MCA 5214</strain>
    </source>
</reference>
<evidence type="ECO:0000313" key="7">
    <source>
        <dbReference type="Proteomes" id="UP000245884"/>
    </source>
</evidence>
<keyword evidence="1 4" id="KW-0732">Signal</keyword>